<feature type="region of interest" description="Disordered" evidence="1">
    <location>
        <begin position="29"/>
        <end position="52"/>
    </location>
</feature>
<feature type="compositionally biased region" description="Low complexity" evidence="1">
    <location>
        <begin position="476"/>
        <end position="488"/>
    </location>
</feature>
<dbReference type="GeneID" id="7451478"/>
<dbReference type="KEGG" id="tps:THAPSDRAFT_1420"/>
<dbReference type="PaxDb" id="35128-Thaps1420"/>
<reference evidence="2 3" key="1">
    <citation type="journal article" date="2004" name="Science">
        <title>The genome of the diatom Thalassiosira pseudonana: ecology, evolution, and metabolism.</title>
        <authorList>
            <person name="Armbrust E.V."/>
            <person name="Berges J.A."/>
            <person name="Bowler C."/>
            <person name="Green B.R."/>
            <person name="Martinez D."/>
            <person name="Putnam N.H."/>
            <person name="Zhou S."/>
            <person name="Allen A.E."/>
            <person name="Apt K.E."/>
            <person name="Bechner M."/>
            <person name="Brzezinski M.A."/>
            <person name="Chaal B.K."/>
            <person name="Chiovitti A."/>
            <person name="Davis A.K."/>
            <person name="Demarest M.S."/>
            <person name="Detter J.C."/>
            <person name="Glavina T."/>
            <person name="Goodstein D."/>
            <person name="Hadi M.Z."/>
            <person name="Hellsten U."/>
            <person name="Hildebrand M."/>
            <person name="Jenkins B.D."/>
            <person name="Jurka J."/>
            <person name="Kapitonov V.V."/>
            <person name="Kroger N."/>
            <person name="Lau W.W."/>
            <person name="Lane T.W."/>
            <person name="Larimer F.W."/>
            <person name="Lippmeier J.C."/>
            <person name="Lucas S."/>
            <person name="Medina M."/>
            <person name="Montsant A."/>
            <person name="Obornik M."/>
            <person name="Parker M.S."/>
            <person name="Palenik B."/>
            <person name="Pazour G.J."/>
            <person name="Richardson P.M."/>
            <person name="Rynearson T.A."/>
            <person name="Saito M.A."/>
            <person name="Schwartz D.C."/>
            <person name="Thamatrakoln K."/>
            <person name="Valentin K."/>
            <person name="Vardi A."/>
            <person name="Wilkerson F.P."/>
            <person name="Rokhsar D.S."/>
        </authorList>
    </citation>
    <scope>NUCLEOTIDE SEQUENCE [LARGE SCALE GENOMIC DNA]</scope>
    <source>
        <strain evidence="2 3">CCMP1335</strain>
    </source>
</reference>
<evidence type="ECO:0000313" key="3">
    <source>
        <dbReference type="Proteomes" id="UP000001449"/>
    </source>
</evidence>
<feature type="region of interest" description="Disordered" evidence="1">
    <location>
        <begin position="384"/>
        <end position="417"/>
    </location>
</feature>
<protein>
    <submittedName>
        <fullName evidence="2">Uncharacterized protein</fullName>
    </submittedName>
</protein>
<dbReference type="AlphaFoldDB" id="B8BQW6"/>
<organism evidence="2 3">
    <name type="scientific">Thalassiosira pseudonana</name>
    <name type="common">Marine diatom</name>
    <name type="synonym">Cyclotella nana</name>
    <dbReference type="NCBI Taxonomy" id="35128"/>
    <lineage>
        <taxon>Eukaryota</taxon>
        <taxon>Sar</taxon>
        <taxon>Stramenopiles</taxon>
        <taxon>Ochrophyta</taxon>
        <taxon>Bacillariophyta</taxon>
        <taxon>Coscinodiscophyceae</taxon>
        <taxon>Thalassiosirophycidae</taxon>
        <taxon>Thalassiosirales</taxon>
        <taxon>Thalassiosiraceae</taxon>
        <taxon>Thalassiosira</taxon>
    </lineage>
</organism>
<gene>
    <name evidence="2" type="ORF">THAPSDRAFT_1420</name>
</gene>
<dbReference type="RefSeq" id="XP_002286217.1">
    <property type="nucleotide sequence ID" value="XM_002286181.1"/>
</dbReference>
<evidence type="ECO:0000256" key="1">
    <source>
        <dbReference type="SAM" id="MobiDB-lite"/>
    </source>
</evidence>
<feature type="compositionally biased region" description="Acidic residues" evidence="1">
    <location>
        <begin position="165"/>
        <end position="177"/>
    </location>
</feature>
<dbReference type="InParanoid" id="B8BQW6"/>
<dbReference type="HOGENOM" id="CLU_559618_0_0_1"/>
<feature type="region of interest" description="Disordered" evidence="1">
    <location>
        <begin position="467"/>
        <end position="488"/>
    </location>
</feature>
<name>B8BQW6_THAPS</name>
<evidence type="ECO:0000313" key="2">
    <source>
        <dbReference type="EMBL" id="EED95858.1"/>
    </source>
</evidence>
<reference evidence="2 3" key="2">
    <citation type="journal article" date="2008" name="Nature">
        <title>The Phaeodactylum genome reveals the evolutionary history of diatom genomes.</title>
        <authorList>
            <person name="Bowler C."/>
            <person name="Allen A.E."/>
            <person name="Badger J.H."/>
            <person name="Grimwood J."/>
            <person name="Jabbari K."/>
            <person name="Kuo A."/>
            <person name="Maheswari U."/>
            <person name="Martens C."/>
            <person name="Maumus F."/>
            <person name="Otillar R.P."/>
            <person name="Rayko E."/>
            <person name="Salamov A."/>
            <person name="Vandepoele K."/>
            <person name="Beszteri B."/>
            <person name="Gruber A."/>
            <person name="Heijde M."/>
            <person name="Katinka M."/>
            <person name="Mock T."/>
            <person name="Valentin K."/>
            <person name="Verret F."/>
            <person name="Berges J.A."/>
            <person name="Brownlee C."/>
            <person name="Cadoret J.P."/>
            <person name="Chiovitti A."/>
            <person name="Choi C.J."/>
            <person name="Coesel S."/>
            <person name="De Martino A."/>
            <person name="Detter J.C."/>
            <person name="Durkin C."/>
            <person name="Falciatore A."/>
            <person name="Fournet J."/>
            <person name="Haruta M."/>
            <person name="Huysman M.J."/>
            <person name="Jenkins B.D."/>
            <person name="Jiroutova K."/>
            <person name="Jorgensen R.E."/>
            <person name="Joubert Y."/>
            <person name="Kaplan A."/>
            <person name="Kroger N."/>
            <person name="Kroth P.G."/>
            <person name="La Roche J."/>
            <person name="Lindquist E."/>
            <person name="Lommer M."/>
            <person name="Martin-Jezequel V."/>
            <person name="Lopez P.J."/>
            <person name="Lucas S."/>
            <person name="Mangogna M."/>
            <person name="McGinnis K."/>
            <person name="Medlin L.K."/>
            <person name="Montsant A."/>
            <person name="Oudot-Le Secq M.P."/>
            <person name="Napoli C."/>
            <person name="Obornik M."/>
            <person name="Parker M.S."/>
            <person name="Petit J.L."/>
            <person name="Porcel B.M."/>
            <person name="Poulsen N."/>
            <person name="Robison M."/>
            <person name="Rychlewski L."/>
            <person name="Rynearson T.A."/>
            <person name="Schmutz J."/>
            <person name="Shapiro H."/>
            <person name="Siaut M."/>
            <person name="Stanley M."/>
            <person name="Sussman M.R."/>
            <person name="Taylor A.R."/>
            <person name="Vardi A."/>
            <person name="von Dassow P."/>
            <person name="Vyverman W."/>
            <person name="Willis A."/>
            <person name="Wyrwicz L.S."/>
            <person name="Rokhsar D.S."/>
            <person name="Weissenbach J."/>
            <person name="Armbrust E.V."/>
            <person name="Green B.R."/>
            <person name="Van de Peer Y."/>
            <person name="Grigoriev I.V."/>
        </authorList>
    </citation>
    <scope>NUCLEOTIDE SEQUENCE [LARGE SCALE GENOMIC DNA]</scope>
    <source>
        <strain evidence="2 3">CCMP1335</strain>
    </source>
</reference>
<sequence>MMEGLEYKEEPIVEDRGYPLKAVHEPSKYVQSSTNPVKPITAGIDSTTTKPPRKAQIIYPNEEIRRLFKGCRNIFDEAEAFTVATQKVVAPIDIAVTASMSTDCSGNISASGSSGDELWKVKLDGKMLGSISYSTDEAETYINYDNVVDSKATSMLKLMQLNDRADEDDHSSTDTDEVSNSGRACSEVNSSTALKTPCSTAAFQMKLRRRLANSAQRHPSRSELLEPIVQTALTQSFEETSNRIQPTLSISPFEEDFLPPIEVESHTTKLEFKVTSVSEDDVEFKNMETLTNNYQRSFKSQTRQDSAEVSAVSLSGMDIGMRNKYTYEQKQQVPTPSEAANASCSLSSIVEGWFGGGNLTPKKSPFGIITNLICNIKPADQVVSPGKDRGYECEPLGSARESEVSDYGDRSRSRSESMSRYPYDMYDEVLYSEVLYSNSTMGNESCESDEDDGSDSCNMVSKSTFEDCSYDDRSESSSIVSQSTSLYR</sequence>
<accession>B8BQW6</accession>
<feature type="compositionally biased region" description="Basic and acidic residues" evidence="1">
    <location>
        <begin position="400"/>
        <end position="417"/>
    </location>
</feature>
<feature type="region of interest" description="Disordered" evidence="1">
    <location>
        <begin position="163"/>
        <end position="186"/>
    </location>
</feature>
<proteinExistence type="predicted"/>
<dbReference type="Proteomes" id="UP000001449">
    <property type="component" value="Chromosome 1"/>
</dbReference>
<dbReference type="EMBL" id="CM000638">
    <property type="protein sequence ID" value="EED95858.1"/>
    <property type="molecule type" value="Genomic_DNA"/>
</dbReference>
<keyword evidence="3" id="KW-1185">Reference proteome</keyword>